<keyword evidence="4 6" id="KW-0862">Zinc</keyword>
<gene>
    <name evidence="9" type="ORF">ACFPP6_07170</name>
</gene>
<feature type="transmembrane region" description="Helical" evidence="7">
    <location>
        <begin position="95"/>
        <end position="113"/>
    </location>
</feature>
<evidence type="ECO:0000259" key="8">
    <source>
        <dbReference type="Pfam" id="PF01435"/>
    </source>
</evidence>
<comment type="caution">
    <text evidence="9">The sequence shown here is derived from an EMBL/GenBank/DDBJ whole genome shotgun (WGS) entry which is preliminary data.</text>
</comment>
<evidence type="ECO:0000256" key="2">
    <source>
        <dbReference type="ARBA" id="ARBA00022723"/>
    </source>
</evidence>
<dbReference type="Proteomes" id="UP001596222">
    <property type="component" value="Unassembled WGS sequence"/>
</dbReference>
<comment type="similarity">
    <text evidence="6">Belongs to the peptidase M48 family.</text>
</comment>
<dbReference type="PANTHER" id="PTHR34978:SF3">
    <property type="entry name" value="SLR0241 PROTEIN"/>
    <property type="match status" value="1"/>
</dbReference>
<comment type="cofactor">
    <cofactor evidence="6">
        <name>Zn(2+)</name>
        <dbReference type="ChEBI" id="CHEBI:29105"/>
    </cofactor>
    <text evidence="6">Binds 1 zinc ion per subunit.</text>
</comment>
<keyword evidence="2" id="KW-0479">Metal-binding</keyword>
<dbReference type="InterPro" id="IPR052173">
    <property type="entry name" value="Beta-lactam_resp_regulator"/>
</dbReference>
<dbReference type="Gene3D" id="3.30.2010.10">
    <property type="entry name" value="Metalloproteases ('zincins'), catalytic domain"/>
    <property type="match status" value="1"/>
</dbReference>
<feature type="transmembrane region" description="Helical" evidence="7">
    <location>
        <begin position="288"/>
        <end position="313"/>
    </location>
</feature>
<dbReference type="EMBL" id="JBHSKJ010000003">
    <property type="protein sequence ID" value="MFC5144470.1"/>
    <property type="molecule type" value="Genomic_DNA"/>
</dbReference>
<dbReference type="RefSeq" id="WP_382038319.1">
    <property type="nucleotide sequence ID" value="NZ_JBHSKJ010000003.1"/>
</dbReference>
<evidence type="ECO:0000256" key="7">
    <source>
        <dbReference type="SAM" id="Phobius"/>
    </source>
</evidence>
<sequence length="316" mass="34007">MMVPLALLVLGALVAAMAPRVLTRSDWPDREPVVALWVWQCAVATVLLCCLLAMALSAAAAWEAVRGHVFAIAPHGVVEAYALTAYGAWAAPLAVALASGAVWTAAMLTREISWSRARRRQRRTELLVRSPRLPGEEPGGDRLVVLEGERPDAWWLPGGGAPQLVITTGALRRLKGPQLDAVLAHEQGHARARHHWLLHVSSALANGFPQVPVFAAFRDQVHHLVELAADDSASRRFGRLTTALALVELNEDRGVFGPCPTQLSQVPTRVHRLLAPAPRLTAARRLRLTAVAALVPAVPLLVTFVPGLSVLTWSGS</sequence>
<accession>A0ABV9ZVI2</accession>
<evidence type="ECO:0000256" key="1">
    <source>
        <dbReference type="ARBA" id="ARBA00022670"/>
    </source>
</evidence>
<evidence type="ECO:0000256" key="6">
    <source>
        <dbReference type="RuleBase" id="RU003983"/>
    </source>
</evidence>
<evidence type="ECO:0000313" key="9">
    <source>
        <dbReference type="EMBL" id="MFC5144470.1"/>
    </source>
</evidence>
<dbReference type="PANTHER" id="PTHR34978">
    <property type="entry name" value="POSSIBLE SENSOR-TRANSDUCER PROTEIN BLAR"/>
    <property type="match status" value="1"/>
</dbReference>
<proteinExistence type="inferred from homology"/>
<evidence type="ECO:0000256" key="5">
    <source>
        <dbReference type="ARBA" id="ARBA00023049"/>
    </source>
</evidence>
<reference evidence="10" key="1">
    <citation type="journal article" date="2019" name="Int. J. Syst. Evol. Microbiol.">
        <title>The Global Catalogue of Microorganisms (GCM) 10K type strain sequencing project: providing services to taxonomists for standard genome sequencing and annotation.</title>
        <authorList>
            <consortium name="The Broad Institute Genomics Platform"/>
            <consortium name="The Broad Institute Genome Sequencing Center for Infectious Disease"/>
            <person name="Wu L."/>
            <person name="Ma J."/>
        </authorList>
    </citation>
    <scope>NUCLEOTIDE SEQUENCE [LARGE SCALE GENOMIC DNA]</scope>
    <source>
        <strain evidence="10">CGMCC 4.1641</strain>
    </source>
</reference>
<organism evidence="9 10">
    <name type="scientific">Streptomyces aureoversilis</name>
    <dbReference type="NCBI Taxonomy" id="67277"/>
    <lineage>
        <taxon>Bacteria</taxon>
        <taxon>Bacillati</taxon>
        <taxon>Actinomycetota</taxon>
        <taxon>Actinomycetes</taxon>
        <taxon>Kitasatosporales</taxon>
        <taxon>Streptomycetaceae</taxon>
        <taxon>Streptomyces</taxon>
    </lineage>
</organism>
<keyword evidence="10" id="KW-1185">Reference proteome</keyword>
<evidence type="ECO:0000256" key="3">
    <source>
        <dbReference type="ARBA" id="ARBA00022801"/>
    </source>
</evidence>
<keyword evidence="1 6" id="KW-0645">Protease</keyword>
<dbReference type="Pfam" id="PF01435">
    <property type="entry name" value="Peptidase_M48"/>
    <property type="match status" value="1"/>
</dbReference>
<name>A0ABV9ZVI2_9ACTN</name>
<evidence type="ECO:0000256" key="4">
    <source>
        <dbReference type="ARBA" id="ARBA00022833"/>
    </source>
</evidence>
<keyword evidence="7" id="KW-0472">Membrane</keyword>
<evidence type="ECO:0000313" key="10">
    <source>
        <dbReference type="Proteomes" id="UP001596222"/>
    </source>
</evidence>
<feature type="transmembrane region" description="Helical" evidence="7">
    <location>
        <begin position="34"/>
        <end position="62"/>
    </location>
</feature>
<dbReference type="InterPro" id="IPR001915">
    <property type="entry name" value="Peptidase_M48"/>
</dbReference>
<dbReference type="CDD" id="cd07326">
    <property type="entry name" value="M56_BlaR1_MecR1_like"/>
    <property type="match status" value="1"/>
</dbReference>
<keyword evidence="7" id="KW-1133">Transmembrane helix</keyword>
<protein>
    <submittedName>
        <fullName evidence="9">M56 family metallopeptidase</fullName>
    </submittedName>
</protein>
<keyword evidence="5 6" id="KW-0482">Metalloprotease</keyword>
<keyword evidence="3 6" id="KW-0378">Hydrolase</keyword>
<feature type="domain" description="Peptidase M48" evidence="8">
    <location>
        <begin position="116"/>
        <end position="218"/>
    </location>
</feature>
<keyword evidence="7" id="KW-0812">Transmembrane</keyword>